<evidence type="ECO:0000256" key="2">
    <source>
        <dbReference type="ARBA" id="ARBA00023315"/>
    </source>
</evidence>
<accession>A2EDW7</accession>
<dbReference type="PANTHER" id="PTHR23091:SF4">
    <property type="entry name" value="N-TERMINAL AMINO-ACID N(ALPHA)-ACETYLTRANSFERASE NATA"/>
    <property type="match status" value="1"/>
</dbReference>
<dbReference type="GO" id="GO:1990190">
    <property type="term" value="F:protein-N-terminal-glutamate acetyltransferase activity"/>
    <property type="evidence" value="ECO:0000318"/>
    <property type="project" value="GO_Central"/>
</dbReference>
<name>A2EDW7_TRIV3</name>
<dbReference type="GO" id="GO:0031415">
    <property type="term" value="C:NatA complex"/>
    <property type="evidence" value="ECO:0000318"/>
    <property type="project" value="GO_Central"/>
</dbReference>
<dbReference type="eggNOG" id="KOG3235">
    <property type="taxonomic scope" value="Eukaryota"/>
</dbReference>
<evidence type="ECO:0000259" key="4">
    <source>
        <dbReference type="PROSITE" id="PS51186"/>
    </source>
</evidence>
<dbReference type="PANTHER" id="PTHR23091">
    <property type="entry name" value="N-TERMINAL ACETYLTRANSFERASE"/>
    <property type="match status" value="1"/>
</dbReference>
<dbReference type="Gene3D" id="3.40.630.30">
    <property type="match status" value="1"/>
</dbReference>
<dbReference type="FunFam" id="3.40.630.30:FF:000315">
    <property type="entry name" value="Acetyltransferase, GNAT family protein"/>
    <property type="match status" value="1"/>
</dbReference>
<keyword evidence="1" id="KW-0808">Transferase</keyword>
<dbReference type="PROSITE" id="PS51186">
    <property type="entry name" value="GNAT"/>
    <property type="match status" value="1"/>
</dbReference>
<dbReference type="InterPro" id="IPR045047">
    <property type="entry name" value="Ard1-like"/>
</dbReference>
<sequence length="171" mass="19914">MPIRMRPMKATDLIHLQQANLNCLAENYQLWFWIYHQLSCPQVSHVATNSKGKIVGYVLGKLDEDMNKNFMKTKEYYGGLTSVAVFNSYRKLGIATKLIVYTHRAFRQNFKTTHINLNVRETNRAGHKLYKDTLGYKFRFEEKGYYADGETGFTLTYTFPGEAEPKPMHNK</sequence>
<comment type="similarity">
    <text evidence="3">Belongs to the acetyltransferase family. ARD1 subfamily.</text>
</comment>
<dbReference type="InterPro" id="IPR016181">
    <property type="entry name" value="Acyl_CoA_acyltransferase"/>
</dbReference>
<dbReference type="SMR" id="A2EDW7"/>
<keyword evidence="2" id="KW-0012">Acyltransferase</keyword>
<reference evidence="5" key="2">
    <citation type="journal article" date="2007" name="Science">
        <title>Draft genome sequence of the sexually transmitted pathogen Trichomonas vaginalis.</title>
        <authorList>
            <person name="Carlton J.M."/>
            <person name="Hirt R.P."/>
            <person name="Silva J.C."/>
            <person name="Delcher A.L."/>
            <person name="Schatz M."/>
            <person name="Zhao Q."/>
            <person name="Wortman J.R."/>
            <person name="Bidwell S.L."/>
            <person name="Alsmark U.C.M."/>
            <person name="Besteiro S."/>
            <person name="Sicheritz-Ponten T."/>
            <person name="Noel C.J."/>
            <person name="Dacks J.B."/>
            <person name="Foster P.G."/>
            <person name="Simillion C."/>
            <person name="Van de Peer Y."/>
            <person name="Miranda-Saavedra D."/>
            <person name="Barton G.J."/>
            <person name="Westrop G.D."/>
            <person name="Mueller S."/>
            <person name="Dessi D."/>
            <person name="Fiori P.L."/>
            <person name="Ren Q."/>
            <person name="Paulsen I."/>
            <person name="Zhang H."/>
            <person name="Bastida-Corcuera F.D."/>
            <person name="Simoes-Barbosa A."/>
            <person name="Brown M.T."/>
            <person name="Hayes R.D."/>
            <person name="Mukherjee M."/>
            <person name="Okumura C.Y."/>
            <person name="Schneider R."/>
            <person name="Smith A.J."/>
            <person name="Vanacova S."/>
            <person name="Villalvazo M."/>
            <person name="Haas B.J."/>
            <person name="Pertea M."/>
            <person name="Feldblyum T.V."/>
            <person name="Utterback T.R."/>
            <person name="Shu C.L."/>
            <person name="Osoegawa K."/>
            <person name="de Jong P.J."/>
            <person name="Hrdy I."/>
            <person name="Horvathova L."/>
            <person name="Zubacova Z."/>
            <person name="Dolezal P."/>
            <person name="Malik S.B."/>
            <person name="Logsdon J.M. Jr."/>
            <person name="Henze K."/>
            <person name="Gupta A."/>
            <person name="Wang C.C."/>
            <person name="Dunne R.L."/>
            <person name="Upcroft J.A."/>
            <person name="Upcroft P."/>
            <person name="White O."/>
            <person name="Salzberg S.L."/>
            <person name="Tang P."/>
            <person name="Chiu C.-H."/>
            <person name="Lee Y.-S."/>
            <person name="Embley T.M."/>
            <person name="Coombs G.H."/>
            <person name="Mottram J.C."/>
            <person name="Tachezy J."/>
            <person name="Fraser-Liggett C.M."/>
            <person name="Johnson P.J."/>
        </authorList>
    </citation>
    <scope>NUCLEOTIDE SEQUENCE [LARGE SCALE GENOMIC DNA]</scope>
    <source>
        <strain evidence="5">G3</strain>
    </source>
</reference>
<dbReference type="STRING" id="5722.A2EDW7"/>
<dbReference type="Proteomes" id="UP000001542">
    <property type="component" value="Unassembled WGS sequence"/>
</dbReference>
<gene>
    <name evidence="5" type="ORF">TVAG_363980</name>
</gene>
<evidence type="ECO:0000256" key="1">
    <source>
        <dbReference type="ARBA" id="ARBA00022679"/>
    </source>
</evidence>
<dbReference type="InParanoid" id="A2EDW7"/>
<dbReference type="OMA" id="TISHRWR"/>
<dbReference type="GO" id="GO:1990189">
    <property type="term" value="F:protein N-terminal-serine acetyltransferase activity"/>
    <property type="evidence" value="ECO:0000318"/>
    <property type="project" value="GO_Central"/>
</dbReference>
<protein>
    <submittedName>
        <fullName evidence="5">Acetyltransferase, GNAT family protein</fullName>
    </submittedName>
</protein>
<dbReference type="OrthoDB" id="25586at2759"/>
<dbReference type="Pfam" id="PF00583">
    <property type="entry name" value="Acetyltransf_1"/>
    <property type="match status" value="1"/>
</dbReference>
<dbReference type="RefSeq" id="XP_001321406.1">
    <property type="nucleotide sequence ID" value="XM_001321371.1"/>
</dbReference>
<dbReference type="SUPFAM" id="SSF55729">
    <property type="entry name" value="Acyl-CoA N-acyltransferases (Nat)"/>
    <property type="match status" value="1"/>
</dbReference>
<feature type="domain" description="N-acetyltransferase" evidence="4">
    <location>
        <begin position="3"/>
        <end position="160"/>
    </location>
</feature>
<evidence type="ECO:0000313" key="6">
    <source>
        <dbReference type="Proteomes" id="UP000001542"/>
    </source>
</evidence>
<evidence type="ECO:0000256" key="3">
    <source>
        <dbReference type="ARBA" id="ARBA00025786"/>
    </source>
</evidence>
<organism evidence="5 6">
    <name type="scientific">Trichomonas vaginalis (strain ATCC PRA-98 / G3)</name>
    <dbReference type="NCBI Taxonomy" id="412133"/>
    <lineage>
        <taxon>Eukaryota</taxon>
        <taxon>Metamonada</taxon>
        <taxon>Parabasalia</taxon>
        <taxon>Trichomonadida</taxon>
        <taxon>Trichomonadidae</taxon>
        <taxon>Trichomonas</taxon>
    </lineage>
</organism>
<dbReference type="VEuPathDB" id="TrichDB:TVAG_363980"/>
<evidence type="ECO:0000313" key="5">
    <source>
        <dbReference type="EMBL" id="EAY09183.1"/>
    </source>
</evidence>
<dbReference type="EMBL" id="DS113363">
    <property type="protein sequence ID" value="EAY09183.1"/>
    <property type="molecule type" value="Genomic_DNA"/>
</dbReference>
<dbReference type="KEGG" id="tva:4767099"/>
<keyword evidence="6" id="KW-1185">Reference proteome</keyword>
<proteinExistence type="inferred from homology"/>
<reference evidence="5" key="1">
    <citation type="submission" date="2006-10" db="EMBL/GenBank/DDBJ databases">
        <authorList>
            <person name="Amadeo P."/>
            <person name="Zhao Q."/>
            <person name="Wortman J."/>
            <person name="Fraser-Liggett C."/>
            <person name="Carlton J."/>
        </authorList>
    </citation>
    <scope>NUCLEOTIDE SEQUENCE</scope>
    <source>
        <strain evidence="5">G3</strain>
    </source>
</reference>
<dbReference type="InterPro" id="IPR000182">
    <property type="entry name" value="GNAT_dom"/>
</dbReference>
<dbReference type="VEuPathDB" id="TrichDB:TVAGG3_0948300"/>
<dbReference type="FunCoup" id="A2EDW7">
    <property type="interactions" value="358"/>
</dbReference>
<dbReference type="AlphaFoldDB" id="A2EDW7"/>
<dbReference type="CDD" id="cd04301">
    <property type="entry name" value="NAT_SF"/>
    <property type="match status" value="1"/>
</dbReference>